<feature type="compositionally biased region" description="Basic and acidic residues" evidence="4">
    <location>
        <begin position="546"/>
        <end position="558"/>
    </location>
</feature>
<accession>A0A8D8SDG7</accession>
<proteinExistence type="predicted"/>
<dbReference type="CDD" id="cd12430">
    <property type="entry name" value="RRM_LARP4_5_like"/>
    <property type="match status" value="1"/>
</dbReference>
<feature type="compositionally biased region" description="Polar residues" evidence="4">
    <location>
        <begin position="771"/>
        <end position="780"/>
    </location>
</feature>
<feature type="compositionally biased region" description="Basic residues" evidence="4">
    <location>
        <begin position="1036"/>
        <end position="1045"/>
    </location>
</feature>
<feature type="region of interest" description="Disordered" evidence="4">
    <location>
        <begin position="387"/>
        <end position="637"/>
    </location>
</feature>
<dbReference type="CDD" id="cd08031">
    <property type="entry name" value="LARP_4_5_like"/>
    <property type="match status" value="1"/>
</dbReference>
<dbReference type="SUPFAM" id="SSF46785">
    <property type="entry name" value="Winged helix' DNA-binding domain"/>
    <property type="match status" value="1"/>
</dbReference>
<feature type="region of interest" description="Disordered" evidence="4">
    <location>
        <begin position="992"/>
        <end position="1118"/>
    </location>
</feature>
<feature type="domain" description="HTH La-type RNA-binding" evidence="5">
    <location>
        <begin position="82"/>
        <end position="171"/>
    </location>
</feature>
<feature type="compositionally biased region" description="Basic residues" evidence="4">
    <location>
        <begin position="1053"/>
        <end position="1063"/>
    </location>
</feature>
<feature type="compositionally biased region" description="Low complexity" evidence="4">
    <location>
        <begin position="677"/>
        <end position="708"/>
    </location>
</feature>
<feature type="compositionally biased region" description="Low complexity" evidence="4">
    <location>
        <begin position="596"/>
        <end position="618"/>
    </location>
</feature>
<dbReference type="PANTHER" id="PTHR22792:SF131">
    <property type="entry name" value="LA-RELATED PROTEIN LARP4B"/>
    <property type="match status" value="1"/>
</dbReference>
<evidence type="ECO:0000256" key="1">
    <source>
        <dbReference type="ARBA" id="ARBA00022553"/>
    </source>
</evidence>
<feature type="compositionally biased region" description="Low complexity" evidence="4">
    <location>
        <begin position="403"/>
        <end position="412"/>
    </location>
</feature>
<organism evidence="6">
    <name type="scientific">Cacopsylla melanoneura</name>
    <dbReference type="NCBI Taxonomy" id="428564"/>
    <lineage>
        <taxon>Eukaryota</taxon>
        <taxon>Metazoa</taxon>
        <taxon>Ecdysozoa</taxon>
        <taxon>Arthropoda</taxon>
        <taxon>Hexapoda</taxon>
        <taxon>Insecta</taxon>
        <taxon>Pterygota</taxon>
        <taxon>Neoptera</taxon>
        <taxon>Paraneoptera</taxon>
        <taxon>Hemiptera</taxon>
        <taxon>Sternorrhyncha</taxon>
        <taxon>Psylloidea</taxon>
        <taxon>Psyllidae</taxon>
        <taxon>Psyllinae</taxon>
        <taxon>Cacopsylla</taxon>
    </lineage>
</organism>
<evidence type="ECO:0000256" key="3">
    <source>
        <dbReference type="PROSITE-ProRule" id="PRU00332"/>
    </source>
</evidence>
<feature type="compositionally biased region" description="Gly residues" evidence="4">
    <location>
        <begin position="1072"/>
        <end position="1089"/>
    </location>
</feature>
<feature type="compositionally biased region" description="Low complexity" evidence="4">
    <location>
        <begin position="810"/>
        <end position="860"/>
    </location>
</feature>
<dbReference type="Gene3D" id="3.30.70.330">
    <property type="match status" value="1"/>
</dbReference>
<keyword evidence="2 3" id="KW-0694">RNA-binding</keyword>
<feature type="compositionally biased region" description="Gly residues" evidence="4">
    <location>
        <begin position="419"/>
        <end position="435"/>
    </location>
</feature>
<protein>
    <submittedName>
        <fullName evidence="6">La-related protein CG11505</fullName>
    </submittedName>
</protein>
<feature type="compositionally biased region" description="Polar residues" evidence="4">
    <location>
        <begin position="928"/>
        <end position="941"/>
    </location>
</feature>
<feature type="compositionally biased region" description="Low complexity" evidence="4">
    <location>
        <begin position="559"/>
        <end position="580"/>
    </location>
</feature>
<feature type="compositionally biased region" description="Low complexity" evidence="4">
    <location>
        <begin position="725"/>
        <end position="770"/>
    </location>
</feature>
<dbReference type="SUPFAM" id="SSF54928">
    <property type="entry name" value="RNA-binding domain, RBD"/>
    <property type="match status" value="1"/>
</dbReference>
<evidence type="ECO:0000256" key="2">
    <source>
        <dbReference type="ARBA" id="ARBA00022884"/>
    </source>
</evidence>
<dbReference type="InterPro" id="IPR045180">
    <property type="entry name" value="La_dom_prot"/>
</dbReference>
<feature type="compositionally biased region" description="Pro residues" evidence="4">
    <location>
        <begin position="289"/>
        <end position="310"/>
    </location>
</feature>
<dbReference type="EMBL" id="HBUF01214604">
    <property type="protein sequence ID" value="CAG6666554.1"/>
    <property type="molecule type" value="Transcribed_RNA"/>
</dbReference>
<sequence>MYVQTEQETGNVYMNGDIGKVVPGGAAAASYRGAPDSGHTGAGPNDYGSMNGSLEMDGSYGAGASDQIDNSARSSSIGGVGGVPMDQLKQLLLAQLEYYFSRENLANDAYLLSQMDNDQYVPIWTVANFNQVKKLTKDIKLITEVLRESPNVQVDEEGIKVRPNHKRCIVILREIPDSTPIEEIKALFSVAKGCPKFISCEFAHNNAWYVTFENDEDAQKAYRYLREEVREFQGKPIMARIKAKPMNMNRMPLGPPVSGPGAPMKNGPAAAGGFRTPPTGYGPETGSQAPPPTSYQQPVAPPPPSGPPPRHFMYNNGTPGGGPMQPAPPMNFGNQVQIFTLHHQQQPFYPAGPGMLAPWGAASPAYFDIGSVFSVNGLAPQTSFSKGPQAVYNSGGGAGPTGVNRVRPNPNNRNKRHPGSGGPLLGNNVGGGGGLLSPPDHHSSRSSQASSDGMPPRIFPGPGGPVKPLMQSPILMTLGGGMHHGGAHHHHPGPGGYGGMRGTNSNHSGGQGGDNLENIDPRGLSGGPGYIKDNMINPNRYRRKKKEDELPPSHHQRDSNPPSSLVSTSSLSSVSASASNNHNVLRETSRTRNNIGSSSNASGSGSSAGSGSTNAGGTFDLEVEAFPPLPGSEPSTIQSSAASQVACVSAASQVAAATAVTVSSTSSSAVTPVVHASSTGASSLPPTTTDSAPASSSSSTSSSSTTTTNPPPSSLEATVPPTPAPAQSSSSLPTSQSQSQSAAVGSVSTQSPQSQSTNNTNNSINHQTTSPWENRLSTSDVVRGVSKKPSPASSSAAAAVAHPPAPLPVPSSTQDTSSSSSPSPSSTITTSTVTPSRSTSPHPHPASHNNNNTTNSSSATTHHHNSSHSNSSTSSSSYHQNDKVPLVSCNVSAASSTHCKADKATKTDDVETSSGPAAPSAGDSTATESLPSVNTVATMTDNPPAPPPHNTSSPHISVNQAVTSVNNVSVSVESGGGGGGVRLSYAQVAQHFNKTSSQPSSQDKPAAPSSQPAETNNNTSTNNNNNTNVKEMEHHSHQHQQHHNQHHYDNYHHQHHHHHHSQHPRSSSSIRDGGGGRGGMRGGRGGGGAPHQQERGGRGGRGGISRISRTRSPTLSNK</sequence>
<keyword evidence="1" id="KW-0597">Phosphoprotein</keyword>
<evidence type="ECO:0000313" key="6">
    <source>
        <dbReference type="EMBL" id="CAG6666556.1"/>
    </source>
</evidence>
<feature type="compositionally biased region" description="Basic and acidic residues" evidence="4">
    <location>
        <begin position="899"/>
        <end position="909"/>
    </location>
</feature>
<dbReference type="InterPro" id="IPR058699">
    <property type="entry name" value="RRM_LARP4/4B"/>
</dbReference>
<dbReference type="EMBL" id="HBUF01214605">
    <property type="protein sequence ID" value="CAG6666556.1"/>
    <property type="molecule type" value="Transcribed_RNA"/>
</dbReference>
<feature type="compositionally biased region" description="Polar residues" evidence="4">
    <location>
        <begin position="992"/>
        <end position="1014"/>
    </location>
</feature>
<dbReference type="InterPro" id="IPR035979">
    <property type="entry name" value="RBD_domain_sf"/>
</dbReference>
<dbReference type="InterPro" id="IPR006630">
    <property type="entry name" value="La_HTH"/>
</dbReference>
<name>A0A8D8SDG7_9HEMI</name>
<dbReference type="Gene3D" id="1.10.10.10">
    <property type="entry name" value="Winged helix-like DNA-binding domain superfamily/Winged helix DNA-binding domain"/>
    <property type="match status" value="1"/>
</dbReference>
<feature type="region of interest" description="Disordered" evidence="4">
    <location>
        <begin position="247"/>
        <end position="332"/>
    </location>
</feature>
<evidence type="ECO:0000259" key="5">
    <source>
        <dbReference type="PROSITE" id="PS50961"/>
    </source>
</evidence>
<feature type="compositionally biased region" description="Low complexity" evidence="4">
    <location>
        <begin position="867"/>
        <end position="877"/>
    </location>
</feature>
<dbReference type="GO" id="GO:0045727">
    <property type="term" value="P:positive regulation of translation"/>
    <property type="evidence" value="ECO:0007669"/>
    <property type="project" value="TreeGrafter"/>
</dbReference>
<dbReference type="AlphaFoldDB" id="A0A8D8SDG7"/>
<dbReference type="InterPro" id="IPR036390">
    <property type="entry name" value="WH_DNA-bd_sf"/>
</dbReference>
<feature type="region of interest" description="Disordered" evidence="4">
    <location>
        <begin position="897"/>
        <end position="956"/>
    </location>
</feature>
<feature type="compositionally biased region" description="Low complexity" evidence="4">
    <location>
        <begin position="912"/>
        <end position="927"/>
    </location>
</feature>
<dbReference type="GO" id="GO:0003730">
    <property type="term" value="F:mRNA 3'-UTR binding"/>
    <property type="evidence" value="ECO:0007669"/>
    <property type="project" value="TreeGrafter"/>
</dbReference>
<feature type="compositionally biased region" description="Low complexity" evidence="4">
    <location>
        <begin position="787"/>
        <end position="802"/>
    </location>
</feature>
<dbReference type="PANTHER" id="PTHR22792">
    <property type="entry name" value="LUPUS LA PROTEIN-RELATED"/>
    <property type="match status" value="1"/>
</dbReference>
<dbReference type="InterPro" id="IPR036388">
    <property type="entry name" value="WH-like_DNA-bd_sf"/>
</dbReference>
<dbReference type="InterPro" id="IPR012677">
    <property type="entry name" value="Nucleotide-bd_a/b_plait_sf"/>
</dbReference>
<evidence type="ECO:0000256" key="4">
    <source>
        <dbReference type="SAM" id="MobiDB-lite"/>
    </source>
</evidence>
<feature type="region of interest" description="Disordered" evidence="4">
    <location>
        <begin position="29"/>
        <end position="67"/>
    </location>
</feature>
<dbReference type="GO" id="GO:0010494">
    <property type="term" value="C:cytoplasmic stress granule"/>
    <property type="evidence" value="ECO:0007669"/>
    <property type="project" value="TreeGrafter"/>
</dbReference>
<dbReference type="GO" id="GO:0005829">
    <property type="term" value="C:cytosol"/>
    <property type="evidence" value="ECO:0007669"/>
    <property type="project" value="TreeGrafter"/>
</dbReference>
<dbReference type="SMART" id="SM00715">
    <property type="entry name" value="LA"/>
    <property type="match status" value="1"/>
</dbReference>
<dbReference type="Pfam" id="PF26088">
    <property type="entry name" value="RRM_LARP4"/>
    <property type="match status" value="1"/>
</dbReference>
<feature type="compositionally biased region" description="Low complexity" evidence="4">
    <location>
        <begin position="1015"/>
        <end position="1028"/>
    </location>
</feature>
<feature type="region of interest" description="Disordered" evidence="4">
    <location>
        <begin position="677"/>
        <end position="881"/>
    </location>
</feature>
<dbReference type="PROSITE" id="PS50961">
    <property type="entry name" value="HTH_LA"/>
    <property type="match status" value="1"/>
</dbReference>
<reference evidence="6" key="1">
    <citation type="submission" date="2021-05" db="EMBL/GenBank/DDBJ databases">
        <authorList>
            <person name="Alioto T."/>
            <person name="Alioto T."/>
            <person name="Gomez Garrido J."/>
        </authorList>
    </citation>
    <scope>NUCLEOTIDE SEQUENCE</scope>
</reference>
<dbReference type="Pfam" id="PF05383">
    <property type="entry name" value="La"/>
    <property type="match status" value="1"/>
</dbReference>